<reference evidence="3" key="1">
    <citation type="submission" date="2024-03" db="EMBL/GenBank/DDBJ databases">
        <title>Chitinophaga horti sp. nov., isolated from garden soil.</title>
        <authorList>
            <person name="Lee D.S."/>
            <person name="Han D.M."/>
            <person name="Baek J.H."/>
            <person name="Choi D.G."/>
            <person name="Jeon J.H."/>
            <person name="Jeon C.O."/>
        </authorList>
    </citation>
    <scope>NUCLEOTIDE SEQUENCE [LARGE SCALE GENOMIC DNA]</scope>
    <source>
        <strain evidence="3">GPA1</strain>
    </source>
</reference>
<keyword evidence="3" id="KW-1185">Reference proteome</keyword>
<organism evidence="2 3">
    <name type="scientific">Chitinophaga pollutisoli</name>
    <dbReference type="NCBI Taxonomy" id="3133966"/>
    <lineage>
        <taxon>Bacteria</taxon>
        <taxon>Pseudomonadati</taxon>
        <taxon>Bacteroidota</taxon>
        <taxon>Chitinophagia</taxon>
        <taxon>Chitinophagales</taxon>
        <taxon>Chitinophagaceae</taxon>
        <taxon>Chitinophaga</taxon>
    </lineage>
</organism>
<protein>
    <submittedName>
        <fullName evidence="2">Uncharacterized protein</fullName>
    </submittedName>
</protein>
<evidence type="ECO:0000313" key="3">
    <source>
        <dbReference type="Proteomes" id="UP001485459"/>
    </source>
</evidence>
<name>A0ABZ2YNI3_9BACT</name>
<proteinExistence type="predicted"/>
<feature type="region of interest" description="Disordered" evidence="1">
    <location>
        <begin position="1"/>
        <end position="21"/>
    </location>
</feature>
<gene>
    <name evidence="2" type="ORF">WJU16_25400</name>
</gene>
<sequence length="389" mass="42278">MKSNTPATPQPQHKPATTFFPGAGAAFFGPATAPAPAGLLQRTPEDTGDIHEGIAEEYRRSHGLTEGDGISDAEIVYHLSDPVFVLNHEPHTSRAYAATVNAWPGDRQIWPVLESPSAKIIFLRFVLHFDQTNCRPYSTGGGSGGGSCEATTTALETFRNVCQGFATQMYTRYTATDRMDATTTGRLASLGRIEVGEVPAKFHMPVLIASVPGHAFNAVQIADDAGDVQSYVFFEPQSDRVFMPDSAILRSGMYAAAGYFELSRLAGFNEAGQYNETTTQTFLLNGSGAFTAITLDPTQRIAVHHLMANLFIVEDPATWNLLLRNRPGITFESNLQEVIAGMPDATLALVFPYLNGRRLRRTTGGAMETMDRALFLQLMNRPDLAGLLP</sequence>
<evidence type="ECO:0000313" key="2">
    <source>
        <dbReference type="EMBL" id="WZN41304.1"/>
    </source>
</evidence>
<dbReference type="Proteomes" id="UP001485459">
    <property type="component" value="Chromosome"/>
</dbReference>
<evidence type="ECO:0000256" key="1">
    <source>
        <dbReference type="SAM" id="MobiDB-lite"/>
    </source>
</evidence>
<dbReference type="RefSeq" id="WP_341836159.1">
    <property type="nucleotide sequence ID" value="NZ_CP149822.1"/>
</dbReference>
<accession>A0ABZ2YNI3</accession>
<dbReference type="EMBL" id="CP149822">
    <property type="protein sequence ID" value="WZN41304.1"/>
    <property type="molecule type" value="Genomic_DNA"/>
</dbReference>
<feature type="compositionally biased region" description="Polar residues" evidence="1">
    <location>
        <begin position="1"/>
        <end position="11"/>
    </location>
</feature>